<protein>
    <submittedName>
        <fullName evidence="1">Uncharacterized protein</fullName>
    </submittedName>
</protein>
<evidence type="ECO:0000313" key="1">
    <source>
        <dbReference type="EMBL" id="MEQ2245918.1"/>
    </source>
</evidence>
<sequence length="88" mass="9838">MPAVSVHQISYQLDLGECLWLLPESSSFLDFASDCQLCSSIEYGYNIMGKTADLTAAQKTVVAHLHKEGKPQKVLNKLDVNRVLYPRI</sequence>
<proteinExistence type="predicted"/>
<name>A0ABV0UPT9_9TELE</name>
<dbReference type="Proteomes" id="UP001482620">
    <property type="component" value="Unassembled WGS sequence"/>
</dbReference>
<accession>A0ABV0UPT9</accession>
<comment type="caution">
    <text evidence="1">The sequence shown here is derived from an EMBL/GenBank/DDBJ whole genome shotgun (WGS) entry which is preliminary data.</text>
</comment>
<evidence type="ECO:0000313" key="2">
    <source>
        <dbReference type="Proteomes" id="UP001482620"/>
    </source>
</evidence>
<keyword evidence="2" id="KW-1185">Reference proteome</keyword>
<dbReference type="EMBL" id="JAHRIQ010075026">
    <property type="protein sequence ID" value="MEQ2245918.1"/>
    <property type="molecule type" value="Genomic_DNA"/>
</dbReference>
<organism evidence="1 2">
    <name type="scientific">Ilyodon furcidens</name>
    <name type="common">goldbreast splitfin</name>
    <dbReference type="NCBI Taxonomy" id="33524"/>
    <lineage>
        <taxon>Eukaryota</taxon>
        <taxon>Metazoa</taxon>
        <taxon>Chordata</taxon>
        <taxon>Craniata</taxon>
        <taxon>Vertebrata</taxon>
        <taxon>Euteleostomi</taxon>
        <taxon>Actinopterygii</taxon>
        <taxon>Neopterygii</taxon>
        <taxon>Teleostei</taxon>
        <taxon>Neoteleostei</taxon>
        <taxon>Acanthomorphata</taxon>
        <taxon>Ovalentaria</taxon>
        <taxon>Atherinomorphae</taxon>
        <taxon>Cyprinodontiformes</taxon>
        <taxon>Goodeidae</taxon>
        <taxon>Ilyodon</taxon>
    </lineage>
</organism>
<gene>
    <name evidence="1" type="ORF">ILYODFUR_033000</name>
</gene>
<reference evidence="1 2" key="1">
    <citation type="submission" date="2021-06" db="EMBL/GenBank/DDBJ databases">
        <authorList>
            <person name="Palmer J.M."/>
        </authorList>
    </citation>
    <scope>NUCLEOTIDE SEQUENCE [LARGE SCALE GENOMIC DNA]</scope>
    <source>
        <strain evidence="2">if_2019</strain>
        <tissue evidence="1">Muscle</tissue>
    </source>
</reference>